<dbReference type="AlphaFoldDB" id="A0AAV5SIH8"/>
<name>A0AAV5SIH8_9BILA</name>
<evidence type="ECO:0000313" key="1">
    <source>
        <dbReference type="EMBL" id="GMS81224.1"/>
    </source>
</evidence>
<proteinExistence type="predicted"/>
<evidence type="ECO:0008006" key="3">
    <source>
        <dbReference type="Google" id="ProtNLM"/>
    </source>
</evidence>
<organism evidence="1 2">
    <name type="scientific">Pristionchus entomophagus</name>
    <dbReference type="NCBI Taxonomy" id="358040"/>
    <lineage>
        <taxon>Eukaryota</taxon>
        <taxon>Metazoa</taxon>
        <taxon>Ecdysozoa</taxon>
        <taxon>Nematoda</taxon>
        <taxon>Chromadorea</taxon>
        <taxon>Rhabditida</taxon>
        <taxon>Rhabditina</taxon>
        <taxon>Diplogasteromorpha</taxon>
        <taxon>Diplogasteroidea</taxon>
        <taxon>Neodiplogasteridae</taxon>
        <taxon>Pristionchus</taxon>
    </lineage>
</organism>
<gene>
    <name evidence="1" type="ORF">PENTCL1PPCAC_3399</name>
</gene>
<sequence length="70" mass="7578">ISHIPREILQFIGGSLQSIPSLRDLSPIFLVRFSSSSVVLFSRSLRSEISFTAAAASLSVARVARSANCR</sequence>
<dbReference type="EMBL" id="BTSX01000001">
    <property type="protein sequence ID" value="GMS81224.1"/>
    <property type="molecule type" value="Genomic_DNA"/>
</dbReference>
<reference evidence="1" key="1">
    <citation type="submission" date="2023-10" db="EMBL/GenBank/DDBJ databases">
        <title>Genome assembly of Pristionchus species.</title>
        <authorList>
            <person name="Yoshida K."/>
            <person name="Sommer R.J."/>
        </authorList>
    </citation>
    <scope>NUCLEOTIDE SEQUENCE</scope>
    <source>
        <strain evidence="1">RS0144</strain>
    </source>
</reference>
<protein>
    <recommendedName>
        <fullName evidence="3">F-box domain-containing protein</fullName>
    </recommendedName>
</protein>
<keyword evidence="2" id="KW-1185">Reference proteome</keyword>
<dbReference type="Proteomes" id="UP001432027">
    <property type="component" value="Unassembled WGS sequence"/>
</dbReference>
<evidence type="ECO:0000313" key="2">
    <source>
        <dbReference type="Proteomes" id="UP001432027"/>
    </source>
</evidence>
<accession>A0AAV5SIH8</accession>
<feature type="non-terminal residue" evidence="1">
    <location>
        <position position="1"/>
    </location>
</feature>
<comment type="caution">
    <text evidence="1">The sequence shown here is derived from an EMBL/GenBank/DDBJ whole genome shotgun (WGS) entry which is preliminary data.</text>
</comment>